<sequence>MADVYDEVPTRRKGRPPFKYGKKAHVRLFKNKAVDYHHRMSAIQRVAEVGMSAFLDGYCPNATRGNQAPAPEQQGHQPVILNGFRKCQLIEGAGVEVVLPGDSLDVSDIADLMADSAVQETIDPAKDIDAIDAISSAEIVLL</sequence>
<proteinExistence type="predicted"/>
<organism evidence="1">
    <name type="scientific">Aphanomyces invadans</name>
    <dbReference type="NCBI Taxonomy" id="157072"/>
    <lineage>
        <taxon>Eukaryota</taxon>
        <taxon>Sar</taxon>
        <taxon>Stramenopiles</taxon>
        <taxon>Oomycota</taxon>
        <taxon>Saprolegniomycetes</taxon>
        <taxon>Saprolegniales</taxon>
        <taxon>Verrucalvaceae</taxon>
        <taxon>Aphanomyces</taxon>
    </lineage>
</organism>
<gene>
    <name evidence="1" type="ORF">H310_14739</name>
</gene>
<reference evidence="1" key="1">
    <citation type="submission" date="2013-12" db="EMBL/GenBank/DDBJ databases">
        <title>The Genome Sequence of Aphanomyces invadans NJM9701.</title>
        <authorList>
            <consortium name="The Broad Institute Genomics Platform"/>
            <person name="Russ C."/>
            <person name="Tyler B."/>
            <person name="van West P."/>
            <person name="Dieguez-Uribeondo J."/>
            <person name="Young S.K."/>
            <person name="Zeng Q."/>
            <person name="Gargeya S."/>
            <person name="Fitzgerald M."/>
            <person name="Abouelleil A."/>
            <person name="Alvarado L."/>
            <person name="Chapman S.B."/>
            <person name="Gainer-Dewar J."/>
            <person name="Goldberg J."/>
            <person name="Griggs A."/>
            <person name="Gujja S."/>
            <person name="Hansen M."/>
            <person name="Howarth C."/>
            <person name="Imamovic A."/>
            <person name="Ireland A."/>
            <person name="Larimer J."/>
            <person name="McCowan C."/>
            <person name="Murphy C."/>
            <person name="Pearson M."/>
            <person name="Poon T.W."/>
            <person name="Priest M."/>
            <person name="Roberts A."/>
            <person name="Saif S."/>
            <person name="Shea T."/>
            <person name="Sykes S."/>
            <person name="Wortman J."/>
            <person name="Nusbaum C."/>
            <person name="Birren B."/>
        </authorList>
    </citation>
    <scope>NUCLEOTIDE SEQUENCE [LARGE SCALE GENOMIC DNA]</scope>
    <source>
        <strain evidence="1">NJM9701</strain>
    </source>
</reference>
<dbReference type="RefSeq" id="XP_008880887.1">
    <property type="nucleotide sequence ID" value="XM_008882665.1"/>
</dbReference>
<dbReference type="GeneID" id="20091789"/>
<dbReference type="OrthoDB" id="10470332at2759"/>
<protein>
    <submittedName>
        <fullName evidence="1">Uncharacterized protein</fullName>
    </submittedName>
</protein>
<dbReference type="EMBL" id="KI914034">
    <property type="protein sequence ID" value="ETV90499.1"/>
    <property type="molecule type" value="Genomic_DNA"/>
</dbReference>
<dbReference type="AlphaFoldDB" id="A0A024T942"/>
<dbReference type="VEuPathDB" id="FungiDB:H310_14739"/>
<evidence type="ECO:0000313" key="1">
    <source>
        <dbReference type="EMBL" id="ETV90499.1"/>
    </source>
</evidence>
<name>A0A024T942_9STRA</name>
<accession>A0A024T942</accession>